<dbReference type="InterPro" id="IPR045761">
    <property type="entry name" value="ODP_dom"/>
</dbReference>
<sequence length="116" mass="13723">DDEKTCVVDSVDAEIREEYFDNLTHLLNGRELDYIVVNHMEPDHCQTLLETLERYPNCKMVGNATTFRMFEQFYNTPKPEQYHQIKEGDEICLGKHTLVSYTMPMVHWPEVTCTYE</sequence>
<comment type="caution">
    <text evidence="2">The sequence shown here is derived from an EMBL/GenBank/DDBJ whole genome shotgun (WGS) entry which is preliminary data.</text>
</comment>
<dbReference type="Pfam" id="PF19583">
    <property type="entry name" value="ODP"/>
    <property type="match status" value="1"/>
</dbReference>
<organism evidence="2">
    <name type="scientific">human gut metagenome</name>
    <dbReference type="NCBI Taxonomy" id="408170"/>
    <lineage>
        <taxon>unclassified sequences</taxon>
        <taxon>metagenomes</taxon>
        <taxon>organismal metagenomes</taxon>
    </lineage>
</organism>
<dbReference type="AlphaFoldDB" id="W1XMT7"/>
<dbReference type="SUPFAM" id="SSF56281">
    <property type="entry name" value="Metallo-hydrolase/oxidoreductase"/>
    <property type="match status" value="1"/>
</dbReference>
<protein>
    <submittedName>
        <fullName evidence="2">Metallo-beta-lactamase protein</fullName>
    </submittedName>
</protein>
<reference evidence="2" key="1">
    <citation type="submission" date="2013-12" db="EMBL/GenBank/DDBJ databases">
        <title>A Varibaculum cambriense genome reconstructed from a premature infant gut community with otherwise low bacterial novelty that shifts toward anaerobic metabolism during the third week of life.</title>
        <authorList>
            <person name="Brown C.T."/>
            <person name="Sharon I."/>
            <person name="Thomas B.C."/>
            <person name="Castelle C.J."/>
            <person name="Morowitz M.J."/>
            <person name="Banfield J.F."/>
        </authorList>
    </citation>
    <scope>NUCLEOTIDE SEQUENCE</scope>
</reference>
<dbReference type="EMBL" id="AZMM01013838">
    <property type="protein sequence ID" value="ETJ31678.1"/>
    <property type="molecule type" value="Genomic_DNA"/>
</dbReference>
<feature type="domain" description="ODP" evidence="1">
    <location>
        <begin position="2"/>
        <end position="116"/>
    </location>
</feature>
<gene>
    <name evidence="2" type="ORF">Q604_UNBC13838G0001</name>
</gene>
<dbReference type="PANTHER" id="PTHR43717:SF1">
    <property type="entry name" value="ANAEROBIC NITRIC OXIDE REDUCTASE FLAVORUBREDOXIN"/>
    <property type="match status" value="1"/>
</dbReference>
<evidence type="ECO:0000259" key="1">
    <source>
        <dbReference type="Pfam" id="PF19583"/>
    </source>
</evidence>
<accession>W1XMT7</accession>
<feature type="non-terminal residue" evidence="2">
    <location>
        <position position="116"/>
    </location>
</feature>
<evidence type="ECO:0000313" key="2">
    <source>
        <dbReference type="EMBL" id="ETJ31678.1"/>
    </source>
</evidence>
<feature type="non-terminal residue" evidence="2">
    <location>
        <position position="1"/>
    </location>
</feature>
<dbReference type="InterPro" id="IPR036866">
    <property type="entry name" value="RibonucZ/Hydroxyglut_hydro"/>
</dbReference>
<name>W1XMT7_9ZZZZ</name>
<dbReference type="PANTHER" id="PTHR43717">
    <property type="entry name" value="ANAEROBIC NITRIC OXIDE REDUCTASE FLAVORUBREDOXIN"/>
    <property type="match status" value="1"/>
</dbReference>
<dbReference type="Gene3D" id="3.60.15.10">
    <property type="entry name" value="Ribonuclease Z/Hydroxyacylglutathione hydrolase-like"/>
    <property type="match status" value="1"/>
</dbReference>
<proteinExistence type="predicted"/>